<dbReference type="RefSeq" id="WP_035164083.1">
    <property type="nucleotide sequence ID" value="NZ_AZTB01000046.1"/>
</dbReference>
<feature type="domain" description="DUF8042" evidence="1">
    <location>
        <begin position="7"/>
        <end position="113"/>
    </location>
</feature>
<gene>
    <name evidence="2" type="ORF">Y919_08870</name>
</gene>
<proteinExistence type="predicted"/>
<dbReference type="Pfam" id="PF26154">
    <property type="entry name" value="DUF8042"/>
    <property type="match status" value="1"/>
</dbReference>
<accession>A0A096BGJ3</accession>
<name>A0A096BGJ3_9FIRM</name>
<evidence type="ECO:0000313" key="3">
    <source>
        <dbReference type="Proteomes" id="UP000029622"/>
    </source>
</evidence>
<dbReference type="Proteomes" id="UP000029622">
    <property type="component" value="Unassembled WGS sequence"/>
</dbReference>
<dbReference type="InterPro" id="IPR058355">
    <property type="entry name" value="DUF8042"/>
</dbReference>
<evidence type="ECO:0000313" key="2">
    <source>
        <dbReference type="EMBL" id="KGG79987.1"/>
    </source>
</evidence>
<dbReference type="EMBL" id="AZTB01000046">
    <property type="protein sequence ID" value="KGG79987.1"/>
    <property type="molecule type" value="Genomic_DNA"/>
</dbReference>
<comment type="caution">
    <text evidence="2">The sequence shown here is derived from an EMBL/GenBank/DDBJ whole genome shotgun (WGS) entry which is preliminary data.</text>
</comment>
<evidence type="ECO:0000259" key="1">
    <source>
        <dbReference type="Pfam" id="PF26154"/>
    </source>
</evidence>
<organism evidence="2 3">
    <name type="scientific">Caloranaerobacter azorensis H53214</name>
    <dbReference type="NCBI Taxonomy" id="1156417"/>
    <lineage>
        <taxon>Bacteria</taxon>
        <taxon>Bacillati</taxon>
        <taxon>Bacillota</taxon>
        <taxon>Tissierellia</taxon>
        <taxon>Tissierellales</taxon>
        <taxon>Thermohalobacteraceae</taxon>
        <taxon>Caloranaerobacter</taxon>
    </lineage>
</organism>
<protein>
    <recommendedName>
        <fullName evidence="1">DUF8042 domain-containing protein</fullName>
    </recommendedName>
</protein>
<dbReference type="STRING" id="1156417.Y919_08870"/>
<sequence>MNKQKQMKEVLDGLYMYLERLIPGIKKTAELYQGGNEGKANENMIDIIDGINWIIEGITATSEIQKEKIDITDMNEYFDEMVQAFENSDYVLLSDLLEYEIVPVLEKWEEKIAVSIGV</sequence>
<reference evidence="2 3" key="1">
    <citation type="submission" date="2013-12" db="EMBL/GenBank/DDBJ databases">
        <title>Draft genome sequence of Caloranaerobacter sp. H53214.</title>
        <authorList>
            <person name="Jiang L.J."/>
            <person name="Shao Z.Z."/>
            <person name="Long M.N."/>
        </authorList>
    </citation>
    <scope>NUCLEOTIDE SEQUENCE [LARGE SCALE GENOMIC DNA]</scope>
    <source>
        <strain evidence="2 3">H53214</strain>
    </source>
</reference>
<dbReference type="AlphaFoldDB" id="A0A096BGJ3"/>